<comment type="caution">
    <text evidence="1">The sequence shown here is derived from an EMBL/GenBank/DDBJ whole genome shotgun (WGS) entry which is preliminary data.</text>
</comment>
<proteinExistence type="predicted"/>
<evidence type="ECO:0000313" key="1">
    <source>
        <dbReference type="EMBL" id="CAK5266434.1"/>
    </source>
</evidence>
<feature type="non-terminal residue" evidence="1">
    <location>
        <position position="1"/>
    </location>
</feature>
<keyword evidence="2" id="KW-1185">Reference proteome</keyword>
<name>A0AAD2H1H4_9AGAR</name>
<organism evidence="1 2">
    <name type="scientific">Mycena citricolor</name>
    <dbReference type="NCBI Taxonomy" id="2018698"/>
    <lineage>
        <taxon>Eukaryota</taxon>
        <taxon>Fungi</taxon>
        <taxon>Dikarya</taxon>
        <taxon>Basidiomycota</taxon>
        <taxon>Agaricomycotina</taxon>
        <taxon>Agaricomycetes</taxon>
        <taxon>Agaricomycetidae</taxon>
        <taxon>Agaricales</taxon>
        <taxon>Marasmiineae</taxon>
        <taxon>Mycenaceae</taxon>
        <taxon>Mycena</taxon>
    </lineage>
</organism>
<evidence type="ECO:0000313" key="2">
    <source>
        <dbReference type="Proteomes" id="UP001295794"/>
    </source>
</evidence>
<reference evidence="1" key="1">
    <citation type="submission" date="2023-11" db="EMBL/GenBank/DDBJ databases">
        <authorList>
            <person name="De Vega J J."/>
            <person name="De Vega J J."/>
        </authorList>
    </citation>
    <scope>NUCLEOTIDE SEQUENCE</scope>
</reference>
<dbReference type="Proteomes" id="UP001295794">
    <property type="component" value="Unassembled WGS sequence"/>
</dbReference>
<gene>
    <name evidence="1" type="ORF">MYCIT1_LOCUS8162</name>
</gene>
<dbReference type="EMBL" id="CAVNYO010000109">
    <property type="protein sequence ID" value="CAK5266434.1"/>
    <property type="molecule type" value="Genomic_DNA"/>
</dbReference>
<sequence length="115" mass="13406">KKRGRVIEPTWRLEMKLPRGTSDVGYHIHLHSTTTARWYMRLDDIRAYISTFDRHSRVFGGAAWLSSPSNGTISLSYLIQTSLIDLDHEVHQFHPTELFLMPSKREKYKSGPMFT</sequence>
<protein>
    <submittedName>
        <fullName evidence="1">Uncharacterized protein</fullName>
    </submittedName>
</protein>
<accession>A0AAD2H1H4</accession>
<dbReference type="AlphaFoldDB" id="A0AAD2H1H4"/>